<reference evidence="1" key="1">
    <citation type="submission" date="2011-10" db="EMBL/GenBank/DDBJ databases">
        <title>The Genome Sequence of Fusarium oxysporum HDV247.</title>
        <authorList>
            <consortium name="The Broad Institute Genome Sequencing Platform"/>
            <person name="Ma L.-J."/>
            <person name="Gale L.R."/>
            <person name="Schwartz D.C."/>
            <person name="Zhou S."/>
            <person name="Corby-Kistler H."/>
            <person name="Young S.K."/>
            <person name="Zeng Q."/>
            <person name="Gargeya S."/>
            <person name="Fitzgerald M."/>
            <person name="Haas B."/>
            <person name="Abouelleil A."/>
            <person name="Alvarado L."/>
            <person name="Arachchi H.M."/>
            <person name="Berlin A."/>
            <person name="Brown A."/>
            <person name="Chapman S.B."/>
            <person name="Chen Z."/>
            <person name="Dunbar C."/>
            <person name="Freedman E."/>
            <person name="Gearin G."/>
            <person name="Goldberg J."/>
            <person name="Griggs A."/>
            <person name="Gujja S."/>
            <person name="Heiman D."/>
            <person name="Howarth C."/>
            <person name="Larson L."/>
            <person name="Lui A."/>
            <person name="MacDonald P.J.P."/>
            <person name="Montmayeur A."/>
            <person name="Murphy C."/>
            <person name="Neiman D."/>
            <person name="Pearson M."/>
            <person name="Priest M."/>
            <person name="Roberts A."/>
            <person name="Saif S."/>
            <person name="Shea T."/>
            <person name="Shenoy N."/>
            <person name="Sisk P."/>
            <person name="Stolte C."/>
            <person name="Sykes S."/>
            <person name="Wortman J."/>
            <person name="Nusbaum C."/>
            <person name="Birren B."/>
        </authorList>
    </citation>
    <scope>NUCLEOTIDE SEQUENCE [LARGE SCALE GENOMIC DNA]</scope>
    <source>
        <strain evidence="1">HDV247</strain>
    </source>
</reference>
<reference evidence="1" key="2">
    <citation type="submission" date="2012-05" db="EMBL/GenBank/DDBJ databases">
        <title>Annotation of the Genome Sequence of Fusarium oxysporum HDV247.</title>
        <authorList>
            <consortium name="The Broad Institute Genomics Platform"/>
            <person name="Ma L.-J."/>
            <person name="Corby-Kistler H."/>
            <person name="Broz K."/>
            <person name="Gale L.R."/>
            <person name="Jonkers W."/>
            <person name="O'Donnell K."/>
            <person name="Ploetz R."/>
            <person name="Steinberg C."/>
            <person name="Schwartz D.C."/>
            <person name="VanEtten H."/>
            <person name="Zhou S."/>
            <person name="Young S.K."/>
            <person name="Zeng Q."/>
            <person name="Gargeya S."/>
            <person name="Fitzgerald M."/>
            <person name="Abouelleil A."/>
            <person name="Alvarado L."/>
            <person name="Chapman S.B."/>
            <person name="Gainer-Dewar J."/>
            <person name="Goldberg J."/>
            <person name="Griggs A."/>
            <person name="Gujja S."/>
            <person name="Hansen M."/>
            <person name="Howarth C."/>
            <person name="Imamovic A."/>
            <person name="Ireland A."/>
            <person name="Larimer J."/>
            <person name="McCowan C."/>
            <person name="Murphy C."/>
            <person name="Pearson M."/>
            <person name="Poon T.W."/>
            <person name="Priest M."/>
            <person name="Roberts A."/>
            <person name="Saif S."/>
            <person name="Shea T."/>
            <person name="Sykes S."/>
            <person name="Wortman J."/>
            <person name="Nusbaum C."/>
            <person name="Birren B."/>
        </authorList>
    </citation>
    <scope>NUCLEOTIDE SEQUENCE</scope>
    <source>
        <strain evidence="1">HDV247</strain>
    </source>
</reference>
<dbReference type="EMBL" id="JH650968">
    <property type="protein sequence ID" value="EXA53878.1"/>
    <property type="molecule type" value="Genomic_DNA"/>
</dbReference>
<evidence type="ECO:0000313" key="1">
    <source>
        <dbReference type="EMBL" id="EXA53878.1"/>
    </source>
</evidence>
<sequence>MTGEGVDATVCVGARLNVTRDLRHQAQSTVWDFKDSSGIATCNRFPSLESLLLCSVMRWILSHPSSLSLATRPSSKPTIIVAEYLEAAGCRENHRAECFGGT</sequence>
<name>W9Q8U0_FUSOX</name>
<dbReference type="Proteomes" id="UP000030751">
    <property type="component" value="Unassembled WGS sequence"/>
</dbReference>
<gene>
    <name evidence="1" type="ORF">FOVG_01532</name>
</gene>
<organism evidence="1">
    <name type="scientific">Fusarium oxysporum f. sp. pisi HDV247</name>
    <dbReference type="NCBI Taxonomy" id="1080344"/>
    <lineage>
        <taxon>Eukaryota</taxon>
        <taxon>Fungi</taxon>
        <taxon>Dikarya</taxon>
        <taxon>Ascomycota</taxon>
        <taxon>Pezizomycotina</taxon>
        <taxon>Sordariomycetes</taxon>
        <taxon>Hypocreomycetidae</taxon>
        <taxon>Hypocreales</taxon>
        <taxon>Nectriaceae</taxon>
        <taxon>Fusarium</taxon>
        <taxon>Fusarium oxysporum species complex</taxon>
    </lineage>
</organism>
<dbReference type="HOGENOM" id="CLU_2277618_0_0_1"/>
<accession>W9Q8U0</accession>
<dbReference type="AlphaFoldDB" id="W9Q8U0"/>
<proteinExistence type="predicted"/>
<protein>
    <submittedName>
        <fullName evidence="1">Uncharacterized protein</fullName>
    </submittedName>
</protein>